<evidence type="ECO:0000313" key="7">
    <source>
        <dbReference type="Proteomes" id="UP001174136"/>
    </source>
</evidence>
<protein>
    <recommendedName>
        <fullName evidence="4">DDE Tnp4 domain-containing protein</fullName>
    </recommendedName>
</protein>
<gene>
    <name evidence="6" type="ORF">N1851_023176</name>
    <name evidence="5" type="ORF">N1851_032907</name>
</gene>
<feature type="region of interest" description="Disordered" evidence="3">
    <location>
        <begin position="83"/>
        <end position="106"/>
    </location>
</feature>
<keyword evidence="7" id="KW-1185">Reference proteome</keyword>
<organism evidence="6 7">
    <name type="scientific">Merluccius polli</name>
    <name type="common">Benguela hake</name>
    <name type="synonym">Merluccius cadenati</name>
    <dbReference type="NCBI Taxonomy" id="89951"/>
    <lineage>
        <taxon>Eukaryota</taxon>
        <taxon>Metazoa</taxon>
        <taxon>Chordata</taxon>
        <taxon>Craniata</taxon>
        <taxon>Vertebrata</taxon>
        <taxon>Euteleostomi</taxon>
        <taxon>Actinopterygii</taxon>
        <taxon>Neopterygii</taxon>
        <taxon>Teleostei</taxon>
        <taxon>Neoteleostei</taxon>
        <taxon>Acanthomorphata</taxon>
        <taxon>Zeiogadaria</taxon>
        <taxon>Gadariae</taxon>
        <taxon>Gadiformes</taxon>
        <taxon>Gadoidei</taxon>
        <taxon>Merlucciidae</taxon>
        <taxon>Merluccius</taxon>
    </lineage>
</organism>
<dbReference type="Pfam" id="PF13359">
    <property type="entry name" value="DDE_Tnp_4"/>
    <property type="match status" value="1"/>
</dbReference>
<name>A0AA47MGT2_MERPO</name>
<comment type="caution">
    <text evidence="6">The sequence shown here is derived from an EMBL/GenBank/DDBJ whole genome shotgun (WGS) entry which is preliminary data.</text>
</comment>
<dbReference type="EMBL" id="JAOPHQ010006274">
    <property type="protein sequence ID" value="KAK0132278.1"/>
    <property type="molecule type" value="Genomic_DNA"/>
</dbReference>
<keyword evidence="2" id="KW-0479">Metal-binding</keyword>
<evidence type="ECO:0000313" key="6">
    <source>
        <dbReference type="EMBL" id="KAK0139900.1"/>
    </source>
</evidence>
<comment type="cofactor">
    <cofactor evidence="1">
        <name>a divalent metal cation</name>
        <dbReference type="ChEBI" id="CHEBI:60240"/>
    </cofactor>
</comment>
<evidence type="ECO:0000259" key="4">
    <source>
        <dbReference type="Pfam" id="PF13359"/>
    </source>
</evidence>
<proteinExistence type="predicted"/>
<accession>A0AA47MGT2</accession>
<sequence length="106" mass="11621">MGADRFMHVVIQTPNNSRSLFYNYKGTFSIVLLAVVDAKYCFRVVDVGGYGRTSDGRTLVNSTFGQALRDGTLSIPERCHASRSRVPGTQTPCFCGRRGLSPPETS</sequence>
<evidence type="ECO:0000256" key="1">
    <source>
        <dbReference type="ARBA" id="ARBA00001968"/>
    </source>
</evidence>
<dbReference type="EMBL" id="JAOPHQ010004282">
    <property type="protein sequence ID" value="KAK0139900.1"/>
    <property type="molecule type" value="Genomic_DNA"/>
</dbReference>
<evidence type="ECO:0000313" key="5">
    <source>
        <dbReference type="EMBL" id="KAK0132278.1"/>
    </source>
</evidence>
<feature type="domain" description="DDE Tnp4" evidence="4">
    <location>
        <begin position="7"/>
        <end position="69"/>
    </location>
</feature>
<evidence type="ECO:0000256" key="2">
    <source>
        <dbReference type="ARBA" id="ARBA00022723"/>
    </source>
</evidence>
<dbReference type="InterPro" id="IPR027806">
    <property type="entry name" value="HARBI1_dom"/>
</dbReference>
<evidence type="ECO:0000256" key="3">
    <source>
        <dbReference type="SAM" id="MobiDB-lite"/>
    </source>
</evidence>
<dbReference type="GO" id="GO:0046872">
    <property type="term" value="F:metal ion binding"/>
    <property type="evidence" value="ECO:0007669"/>
    <property type="project" value="UniProtKB-KW"/>
</dbReference>
<dbReference type="AlphaFoldDB" id="A0AA47MGT2"/>
<dbReference type="Proteomes" id="UP001174136">
    <property type="component" value="Unassembled WGS sequence"/>
</dbReference>
<reference evidence="6" key="1">
    <citation type="journal article" date="2023" name="Front. Mar. Sci.">
        <title>A new Merluccius polli reference genome to investigate the effects of global change in West African waters.</title>
        <authorList>
            <person name="Mateo J.L."/>
            <person name="Blanco-Fernandez C."/>
            <person name="Garcia-Vazquez E."/>
            <person name="Machado-Schiaffino G."/>
        </authorList>
    </citation>
    <scope>NUCLEOTIDE SEQUENCE</scope>
    <source>
        <strain evidence="6">C29</strain>
        <tissue evidence="6">Fin</tissue>
    </source>
</reference>